<evidence type="ECO:0000313" key="1">
    <source>
        <dbReference type="EMBL" id="RDY04239.1"/>
    </source>
</evidence>
<sequence length="76" mass="8782">MLTYRMFEGLEIIGYSDSDFAGYQDSKRSTSGYIYRLARNFVKQTFIIPSTMIVEFVACFEASNNGIWLRNFVTSL</sequence>
<proteinExistence type="predicted"/>
<comment type="caution">
    <text evidence="1">The sequence shown here is derived from an EMBL/GenBank/DDBJ whole genome shotgun (WGS) entry which is preliminary data.</text>
</comment>
<dbReference type="EMBL" id="QJKJ01002120">
    <property type="protein sequence ID" value="RDY04239.1"/>
    <property type="molecule type" value="Genomic_DNA"/>
</dbReference>
<organism evidence="1 2">
    <name type="scientific">Mucuna pruriens</name>
    <name type="common">Velvet bean</name>
    <name type="synonym">Dolichos pruriens</name>
    <dbReference type="NCBI Taxonomy" id="157652"/>
    <lineage>
        <taxon>Eukaryota</taxon>
        <taxon>Viridiplantae</taxon>
        <taxon>Streptophyta</taxon>
        <taxon>Embryophyta</taxon>
        <taxon>Tracheophyta</taxon>
        <taxon>Spermatophyta</taxon>
        <taxon>Magnoliopsida</taxon>
        <taxon>eudicotyledons</taxon>
        <taxon>Gunneridae</taxon>
        <taxon>Pentapetalae</taxon>
        <taxon>rosids</taxon>
        <taxon>fabids</taxon>
        <taxon>Fabales</taxon>
        <taxon>Fabaceae</taxon>
        <taxon>Papilionoideae</taxon>
        <taxon>50 kb inversion clade</taxon>
        <taxon>NPAAA clade</taxon>
        <taxon>indigoferoid/millettioid clade</taxon>
        <taxon>Phaseoleae</taxon>
        <taxon>Mucuna</taxon>
    </lineage>
</organism>
<dbReference type="Proteomes" id="UP000257109">
    <property type="component" value="Unassembled WGS sequence"/>
</dbReference>
<dbReference type="STRING" id="157652.A0A371HN90"/>
<protein>
    <submittedName>
        <fullName evidence="1">Copia protein</fullName>
    </submittedName>
</protein>
<evidence type="ECO:0000313" key="2">
    <source>
        <dbReference type="Proteomes" id="UP000257109"/>
    </source>
</evidence>
<dbReference type="AlphaFoldDB" id="A0A371HN90"/>
<keyword evidence="2" id="KW-1185">Reference proteome</keyword>
<name>A0A371HN90_MUCPR</name>
<reference evidence="1" key="1">
    <citation type="submission" date="2018-05" db="EMBL/GenBank/DDBJ databases">
        <title>Draft genome of Mucuna pruriens seed.</title>
        <authorList>
            <person name="Nnadi N.E."/>
            <person name="Vos R."/>
            <person name="Hasami M.H."/>
            <person name="Devisetty U.K."/>
            <person name="Aguiy J.C."/>
        </authorList>
    </citation>
    <scope>NUCLEOTIDE SEQUENCE [LARGE SCALE GENOMIC DNA]</scope>
    <source>
        <strain evidence="1">JCA_2017</strain>
    </source>
</reference>
<gene>
    <name evidence="1" type="primary">GIP</name>
    <name evidence="1" type="ORF">CR513_12070</name>
</gene>
<accession>A0A371HN90</accession>
<feature type="non-terminal residue" evidence="1">
    <location>
        <position position="1"/>
    </location>
</feature>
<dbReference type="OrthoDB" id="1414623at2759"/>